<evidence type="ECO:0000256" key="2">
    <source>
        <dbReference type="ARBA" id="ARBA00005979"/>
    </source>
</evidence>
<sequence length="369" mass="41640">MTITSKIFQPLKVGATQLSHRVVLAPLTRLRNDDNHVPTEMMAKMYQDRATPGGLLITEAIHLSKQGTYPRAPEIDTQAQIEGWKRVVKGVHDKGGIFFAQIWHSGRSTNAIFRPDGSKPIAPSPIAINGLNSAGLQGEVPEEMTIDQIKAVSQQFVQSAKNSMAAGFDGVELHGANGYLIDSFINTSSNKRTDEYGGSIENRCRFVLDLVDQVVDAIGEERVAVRFSPWSEYQDMEDETPYETWGYIVKQLQKNHPNLAYLHFIEHRERPDPEDPNVILFNSLDPIRKLWKGPFMSSGYTNKEKEAIALSDRTGDMVSFGRAFIANPDLVDRLKNEWPLNKYDRDTFYGGDDRGYNDYPFYDPKNPPQ</sequence>
<dbReference type="GO" id="GO:0005829">
    <property type="term" value="C:cytosol"/>
    <property type="evidence" value="ECO:0007669"/>
    <property type="project" value="UniProtKB-ARBA"/>
</dbReference>
<dbReference type="PANTHER" id="PTHR22893:SF91">
    <property type="entry name" value="NADPH DEHYDROGENASE 2-RELATED"/>
    <property type="match status" value="1"/>
</dbReference>
<dbReference type="InterPro" id="IPR001155">
    <property type="entry name" value="OxRdtase_FMN_N"/>
</dbReference>
<feature type="domain" description="NADH:flavin oxidoreductase/NADH oxidase N-terminal" evidence="4">
    <location>
        <begin position="6"/>
        <end position="340"/>
    </location>
</feature>
<dbReference type="AlphaFoldDB" id="A0AAD7Y4K5"/>
<evidence type="ECO:0000256" key="1">
    <source>
        <dbReference type="ARBA" id="ARBA00001917"/>
    </source>
</evidence>
<evidence type="ECO:0000313" key="6">
    <source>
        <dbReference type="Proteomes" id="UP001234581"/>
    </source>
</evidence>
<protein>
    <recommendedName>
        <fullName evidence="4">NADH:flavin oxidoreductase/NADH oxidase N-terminal domain-containing protein</fullName>
    </recommendedName>
</protein>
<comment type="similarity">
    <text evidence="2">Belongs to the NADH:flavin oxidoreductase/NADH oxidase family.</text>
</comment>
<dbReference type="CDD" id="cd02933">
    <property type="entry name" value="OYE_like_FMN"/>
    <property type="match status" value="1"/>
</dbReference>
<comment type="cofactor">
    <cofactor evidence="1">
        <name>FMN</name>
        <dbReference type="ChEBI" id="CHEBI:58210"/>
    </cofactor>
</comment>
<dbReference type="Proteomes" id="UP001234581">
    <property type="component" value="Unassembled WGS sequence"/>
</dbReference>
<evidence type="ECO:0000313" key="5">
    <source>
        <dbReference type="EMBL" id="KAJ8663657.1"/>
    </source>
</evidence>
<gene>
    <name evidence="5" type="ORF">O0I10_000905</name>
</gene>
<organism evidence="5 6">
    <name type="scientific">Lichtheimia ornata</name>
    <dbReference type="NCBI Taxonomy" id="688661"/>
    <lineage>
        <taxon>Eukaryota</taxon>
        <taxon>Fungi</taxon>
        <taxon>Fungi incertae sedis</taxon>
        <taxon>Mucoromycota</taxon>
        <taxon>Mucoromycotina</taxon>
        <taxon>Mucoromycetes</taxon>
        <taxon>Mucorales</taxon>
        <taxon>Lichtheimiaceae</taxon>
        <taxon>Lichtheimia</taxon>
    </lineage>
</organism>
<dbReference type="GeneID" id="83208324"/>
<dbReference type="InterPro" id="IPR045247">
    <property type="entry name" value="Oye-like"/>
</dbReference>
<dbReference type="GO" id="GO:0016628">
    <property type="term" value="F:oxidoreductase activity, acting on the CH-CH group of donors, NAD or NADP as acceptor"/>
    <property type="evidence" value="ECO:0007669"/>
    <property type="project" value="UniProtKB-ARBA"/>
</dbReference>
<dbReference type="FunFam" id="3.20.20.70:FF:000059">
    <property type="entry name" value="N-ethylmaleimide reductase, FMN-linked"/>
    <property type="match status" value="1"/>
</dbReference>
<proteinExistence type="inferred from homology"/>
<evidence type="ECO:0000256" key="3">
    <source>
        <dbReference type="ARBA" id="ARBA00023002"/>
    </source>
</evidence>
<reference evidence="5 6" key="1">
    <citation type="submission" date="2023-03" db="EMBL/GenBank/DDBJ databases">
        <title>Genome sequence of Lichtheimia ornata CBS 291.66.</title>
        <authorList>
            <person name="Mohabir J.T."/>
            <person name="Shea T.P."/>
            <person name="Kurbessoian T."/>
            <person name="Berby B."/>
            <person name="Fontaine J."/>
            <person name="Livny J."/>
            <person name="Gnirke A."/>
            <person name="Stajich J.E."/>
            <person name="Cuomo C.A."/>
        </authorList>
    </citation>
    <scope>NUCLEOTIDE SEQUENCE [LARGE SCALE GENOMIC DNA]</scope>
    <source>
        <strain evidence="5">CBS 291.66</strain>
    </source>
</reference>
<keyword evidence="3" id="KW-0560">Oxidoreductase</keyword>
<accession>A0AAD7Y4K5</accession>
<dbReference type="RefSeq" id="XP_058348569.1">
    <property type="nucleotide sequence ID" value="XM_058481005.1"/>
</dbReference>
<dbReference type="GO" id="GO:0010181">
    <property type="term" value="F:FMN binding"/>
    <property type="evidence" value="ECO:0007669"/>
    <property type="project" value="InterPro"/>
</dbReference>
<dbReference type="SUPFAM" id="SSF51395">
    <property type="entry name" value="FMN-linked oxidoreductases"/>
    <property type="match status" value="1"/>
</dbReference>
<dbReference type="EMBL" id="JARTCD010000002">
    <property type="protein sequence ID" value="KAJ8663657.1"/>
    <property type="molecule type" value="Genomic_DNA"/>
</dbReference>
<comment type="caution">
    <text evidence="5">The sequence shown here is derived from an EMBL/GenBank/DDBJ whole genome shotgun (WGS) entry which is preliminary data.</text>
</comment>
<dbReference type="InterPro" id="IPR013785">
    <property type="entry name" value="Aldolase_TIM"/>
</dbReference>
<dbReference type="Gene3D" id="3.20.20.70">
    <property type="entry name" value="Aldolase class I"/>
    <property type="match status" value="1"/>
</dbReference>
<dbReference type="PANTHER" id="PTHR22893">
    <property type="entry name" value="NADH OXIDOREDUCTASE-RELATED"/>
    <property type="match status" value="1"/>
</dbReference>
<keyword evidence="6" id="KW-1185">Reference proteome</keyword>
<name>A0AAD7Y4K5_9FUNG</name>
<dbReference type="Pfam" id="PF00724">
    <property type="entry name" value="Oxidored_FMN"/>
    <property type="match status" value="1"/>
</dbReference>
<evidence type="ECO:0000259" key="4">
    <source>
        <dbReference type="Pfam" id="PF00724"/>
    </source>
</evidence>